<evidence type="ECO:0000256" key="3">
    <source>
        <dbReference type="SAM" id="Phobius"/>
    </source>
</evidence>
<keyword evidence="3" id="KW-0812">Transmembrane</keyword>
<keyword evidence="1" id="KW-0175">Coiled coil</keyword>
<dbReference type="InterPro" id="IPR007813">
    <property type="entry name" value="PilN"/>
</dbReference>
<dbReference type="Pfam" id="PF05137">
    <property type="entry name" value="PilN"/>
    <property type="match status" value="1"/>
</dbReference>
<dbReference type="Proteomes" id="UP000251842">
    <property type="component" value="Chromosome"/>
</dbReference>
<feature type="region of interest" description="Disordered" evidence="2">
    <location>
        <begin position="197"/>
        <end position="263"/>
    </location>
</feature>
<keyword evidence="3" id="KW-1133">Transmembrane helix</keyword>
<evidence type="ECO:0000313" key="4">
    <source>
        <dbReference type="EMBL" id="AXA83327.1"/>
    </source>
</evidence>
<sequence>MVRINLLPWREARRKQRQQEFYLMMGAAVGAGLLVSLLIWSYLNGQISGQQDRNAYLEGEIKKVEAQISDIKQLKDKHQALLARKEVIEKLQGDRYKMVHLFDSLMRTVPDGLVLTGLKQDGEQMTLMGRAQSNARVASYMRNLESAGWMKSPQVTVIEATQPQGAAASPAPAGAGALPAGSAASLLPYMFTMTVTLANPNEPRDPNAPPTPDPIPVQAPAPAAQPAIAPVTPAPAAQSAAGATPASQPAETQQAPVETKEGK</sequence>
<dbReference type="InterPro" id="IPR052534">
    <property type="entry name" value="Extracell_DNA_Util/SecSys_Comp"/>
</dbReference>
<dbReference type="EMBL" id="CP029556">
    <property type="protein sequence ID" value="AXA83327.1"/>
    <property type="molecule type" value="Genomic_DNA"/>
</dbReference>
<feature type="compositionally biased region" description="Pro residues" evidence="2">
    <location>
        <begin position="206"/>
        <end position="219"/>
    </location>
</feature>
<reference evidence="5" key="1">
    <citation type="submission" date="2018-05" db="EMBL/GenBank/DDBJ databases">
        <title>Luteimonas pekinense sp. nov., isolated from human Meibomian gland secretions, Beijing, China.</title>
        <authorList>
            <person name="Wen T."/>
            <person name="Bai H."/>
            <person name="Lv H."/>
        </authorList>
    </citation>
    <scope>NUCLEOTIDE SEQUENCE [LARGE SCALE GENOMIC DNA]</scope>
    <source>
        <strain evidence="5">83-4</strain>
    </source>
</reference>
<name>A0A344J2R7_9GAMM</name>
<gene>
    <name evidence="4" type="ORF">DCD74_00230</name>
</gene>
<dbReference type="PANTHER" id="PTHR40278:SF2">
    <property type="entry name" value="TYPE IV PILUS INNER MEMBRANE COMPONENT PILN"/>
    <property type="match status" value="1"/>
</dbReference>
<proteinExistence type="predicted"/>
<dbReference type="GO" id="GO:0043683">
    <property type="term" value="P:type IV pilus assembly"/>
    <property type="evidence" value="ECO:0007669"/>
    <property type="project" value="TreeGrafter"/>
</dbReference>
<dbReference type="AlphaFoldDB" id="A0A344J2R7"/>
<accession>A0A344J2R7</accession>
<dbReference type="KEGG" id="lue:DCD74_00230"/>
<protein>
    <submittedName>
        <fullName evidence="4">Fimbrial protein</fullName>
    </submittedName>
</protein>
<keyword evidence="3" id="KW-0472">Membrane</keyword>
<feature type="coiled-coil region" evidence="1">
    <location>
        <begin position="54"/>
        <end position="91"/>
    </location>
</feature>
<evidence type="ECO:0000256" key="2">
    <source>
        <dbReference type="SAM" id="MobiDB-lite"/>
    </source>
</evidence>
<feature type="transmembrane region" description="Helical" evidence="3">
    <location>
        <begin position="21"/>
        <end position="43"/>
    </location>
</feature>
<dbReference type="RefSeq" id="WP_112925549.1">
    <property type="nucleotide sequence ID" value="NZ_CP029556.1"/>
</dbReference>
<evidence type="ECO:0000256" key="1">
    <source>
        <dbReference type="SAM" id="Coils"/>
    </source>
</evidence>
<dbReference type="PANTHER" id="PTHR40278">
    <property type="entry name" value="DNA UTILIZATION PROTEIN HOFN"/>
    <property type="match status" value="1"/>
</dbReference>
<dbReference type="GO" id="GO:0043107">
    <property type="term" value="P:type IV pilus-dependent motility"/>
    <property type="evidence" value="ECO:0007669"/>
    <property type="project" value="TreeGrafter"/>
</dbReference>
<dbReference type="OrthoDB" id="5296173at2"/>
<organism evidence="4 5">
    <name type="scientific">Solilutibacter oculi</name>
    <dbReference type="NCBI Taxonomy" id="2698682"/>
    <lineage>
        <taxon>Bacteria</taxon>
        <taxon>Pseudomonadati</taxon>
        <taxon>Pseudomonadota</taxon>
        <taxon>Gammaproteobacteria</taxon>
        <taxon>Lysobacterales</taxon>
        <taxon>Lysobacteraceae</taxon>
        <taxon>Solilutibacter</taxon>
    </lineage>
</organism>
<feature type="compositionally biased region" description="Low complexity" evidence="2">
    <location>
        <begin position="220"/>
        <end position="250"/>
    </location>
</feature>
<keyword evidence="5" id="KW-1185">Reference proteome</keyword>
<evidence type="ECO:0000313" key="5">
    <source>
        <dbReference type="Proteomes" id="UP000251842"/>
    </source>
</evidence>